<reference evidence="1" key="4">
    <citation type="submission" date="2019-03" db="UniProtKB">
        <authorList>
            <consortium name="EnsemblPlants"/>
        </authorList>
    </citation>
    <scope>IDENTIFICATION</scope>
</reference>
<proteinExistence type="predicted"/>
<accession>A0A452YHY2</accession>
<evidence type="ECO:0000313" key="1">
    <source>
        <dbReference type="EnsemblPlants" id="AET1Gv20421400.4"/>
    </source>
</evidence>
<reference evidence="2" key="2">
    <citation type="journal article" date="2017" name="Nat. Plants">
        <title>The Aegilops tauschii genome reveals multiple impacts of transposons.</title>
        <authorList>
            <person name="Zhao G."/>
            <person name="Zou C."/>
            <person name="Li K."/>
            <person name="Wang K."/>
            <person name="Li T."/>
            <person name="Gao L."/>
            <person name="Zhang X."/>
            <person name="Wang H."/>
            <person name="Yang Z."/>
            <person name="Liu X."/>
            <person name="Jiang W."/>
            <person name="Mao L."/>
            <person name="Kong X."/>
            <person name="Jiao Y."/>
            <person name="Jia J."/>
        </authorList>
    </citation>
    <scope>NUCLEOTIDE SEQUENCE [LARGE SCALE GENOMIC DNA]</scope>
    <source>
        <strain evidence="2">cv. AL8/78</strain>
    </source>
</reference>
<reference evidence="1" key="5">
    <citation type="journal article" date="2021" name="G3 (Bethesda)">
        <title>Aegilops tauschii genome assembly Aet v5.0 features greater sequence contiguity and improved annotation.</title>
        <authorList>
            <person name="Wang L."/>
            <person name="Zhu T."/>
            <person name="Rodriguez J.C."/>
            <person name="Deal K.R."/>
            <person name="Dubcovsky J."/>
            <person name="McGuire P.E."/>
            <person name="Lux T."/>
            <person name="Spannagl M."/>
            <person name="Mayer K.F.X."/>
            <person name="Baldrich P."/>
            <person name="Meyers B.C."/>
            <person name="Huo N."/>
            <person name="Gu Y.Q."/>
            <person name="Zhou H."/>
            <person name="Devos K.M."/>
            <person name="Bennetzen J.L."/>
            <person name="Unver T."/>
            <person name="Budak H."/>
            <person name="Gulick P.J."/>
            <person name="Galiba G."/>
            <person name="Kalapos B."/>
            <person name="Nelson D.R."/>
            <person name="Li P."/>
            <person name="You F.M."/>
            <person name="Luo M.C."/>
            <person name="Dvorak J."/>
        </authorList>
    </citation>
    <scope>NUCLEOTIDE SEQUENCE [LARGE SCALE GENOMIC DNA]</scope>
    <source>
        <strain evidence="1">cv. AL8/78</strain>
    </source>
</reference>
<dbReference type="EnsemblPlants" id="AET1Gv20421400.4">
    <property type="protein sequence ID" value="AET1Gv20421400.4"/>
    <property type="gene ID" value="AET1Gv20421400"/>
</dbReference>
<dbReference type="Gramene" id="AET1Gv20421400.4">
    <property type="protein sequence ID" value="AET1Gv20421400.4"/>
    <property type="gene ID" value="AET1Gv20421400"/>
</dbReference>
<keyword evidence="2" id="KW-1185">Reference proteome</keyword>
<evidence type="ECO:0000313" key="2">
    <source>
        <dbReference type="Proteomes" id="UP000015105"/>
    </source>
</evidence>
<reference evidence="2" key="1">
    <citation type="journal article" date="2014" name="Science">
        <title>Ancient hybridizations among the ancestral genomes of bread wheat.</title>
        <authorList>
            <consortium name="International Wheat Genome Sequencing Consortium,"/>
            <person name="Marcussen T."/>
            <person name="Sandve S.R."/>
            <person name="Heier L."/>
            <person name="Spannagl M."/>
            <person name="Pfeifer M."/>
            <person name="Jakobsen K.S."/>
            <person name="Wulff B.B."/>
            <person name="Steuernagel B."/>
            <person name="Mayer K.F."/>
            <person name="Olsen O.A."/>
        </authorList>
    </citation>
    <scope>NUCLEOTIDE SEQUENCE [LARGE SCALE GENOMIC DNA]</scope>
    <source>
        <strain evidence="2">cv. AL8/78</strain>
    </source>
</reference>
<reference evidence="1" key="3">
    <citation type="journal article" date="2017" name="Nature">
        <title>Genome sequence of the progenitor of the wheat D genome Aegilops tauschii.</title>
        <authorList>
            <person name="Luo M.C."/>
            <person name="Gu Y.Q."/>
            <person name="Puiu D."/>
            <person name="Wang H."/>
            <person name="Twardziok S.O."/>
            <person name="Deal K.R."/>
            <person name="Huo N."/>
            <person name="Zhu T."/>
            <person name="Wang L."/>
            <person name="Wang Y."/>
            <person name="McGuire P.E."/>
            <person name="Liu S."/>
            <person name="Long H."/>
            <person name="Ramasamy R.K."/>
            <person name="Rodriguez J.C."/>
            <person name="Van S.L."/>
            <person name="Yuan L."/>
            <person name="Wang Z."/>
            <person name="Xia Z."/>
            <person name="Xiao L."/>
            <person name="Anderson O.D."/>
            <person name="Ouyang S."/>
            <person name="Liang Y."/>
            <person name="Zimin A.V."/>
            <person name="Pertea G."/>
            <person name="Qi P."/>
            <person name="Bennetzen J.L."/>
            <person name="Dai X."/>
            <person name="Dawson M.W."/>
            <person name="Muller H.G."/>
            <person name="Kugler K."/>
            <person name="Rivarola-Duarte L."/>
            <person name="Spannagl M."/>
            <person name="Mayer K.F.X."/>
            <person name="Lu F.H."/>
            <person name="Bevan M.W."/>
            <person name="Leroy P."/>
            <person name="Li P."/>
            <person name="You F.M."/>
            <person name="Sun Q."/>
            <person name="Liu Z."/>
            <person name="Lyons E."/>
            <person name="Wicker T."/>
            <person name="Salzberg S.L."/>
            <person name="Devos K.M."/>
            <person name="Dvorak J."/>
        </authorList>
    </citation>
    <scope>NUCLEOTIDE SEQUENCE [LARGE SCALE GENOMIC DNA]</scope>
    <source>
        <strain evidence="1">cv. AL8/78</strain>
    </source>
</reference>
<name>A0A452YHY2_AEGTS</name>
<protein>
    <submittedName>
        <fullName evidence="1">Uncharacterized protein</fullName>
    </submittedName>
</protein>
<organism evidence="1 2">
    <name type="scientific">Aegilops tauschii subsp. strangulata</name>
    <name type="common">Goatgrass</name>
    <dbReference type="NCBI Taxonomy" id="200361"/>
    <lineage>
        <taxon>Eukaryota</taxon>
        <taxon>Viridiplantae</taxon>
        <taxon>Streptophyta</taxon>
        <taxon>Embryophyta</taxon>
        <taxon>Tracheophyta</taxon>
        <taxon>Spermatophyta</taxon>
        <taxon>Magnoliopsida</taxon>
        <taxon>Liliopsida</taxon>
        <taxon>Poales</taxon>
        <taxon>Poaceae</taxon>
        <taxon>BOP clade</taxon>
        <taxon>Pooideae</taxon>
        <taxon>Triticodae</taxon>
        <taxon>Triticeae</taxon>
        <taxon>Triticinae</taxon>
        <taxon>Aegilops</taxon>
    </lineage>
</organism>
<sequence length="42" mass="4949">MAIYNTLFSQLDVTLSQLLVIDRDFRDPSFGLRLHETEFCSR</sequence>
<dbReference type="AlphaFoldDB" id="A0A452YHY2"/>
<dbReference type="Proteomes" id="UP000015105">
    <property type="component" value="Chromosome 1D"/>
</dbReference>